<dbReference type="InterPro" id="IPR018110">
    <property type="entry name" value="Mandel_Rmase/mucon_lact_enz_CS"/>
</dbReference>
<feature type="domain" description="Mandelate racemase/muconate lactonizing enzyme C-terminal" evidence="4">
    <location>
        <begin position="131"/>
        <end position="248"/>
    </location>
</feature>
<dbReference type="Pfam" id="PF13378">
    <property type="entry name" value="MR_MLE_C"/>
    <property type="match status" value="1"/>
</dbReference>
<dbReference type="InterPro" id="IPR013342">
    <property type="entry name" value="Mandelate_racemase_C"/>
</dbReference>
<name>A0ABY5JTQ0_9BACI</name>
<dbReference type="PANTHER" id="PTHR48080:SF6">
    <property type="entry name" value="STARVATION-SENSING PROTEIN RSPA"/>
    <property type="match status" value="1"/>
</dbReference>
<evidence type="ECO:0000313" key="5">
    <source>
        <dbReference type="EMBL" id="UUI02257.1"/>
    </source>
</evidence>
<dbReference type="SUPFAM" id="SSF54826">
    <property type="entry name" value="Enolase N-terminal domain-like"/>
    <property type="match status" value="1"/>
</dbReference>
<dbReference type="InterPro" id="IPR013341">
    <property type="entry name" value="Mandelate_racemase_N_dom"/>
</dbReference>
<dbReference type="SMART" id="SM00922">
    <property type="entry name" value="MR_MLE"/>
    <property type="match status" value="1"/>
</dbReference>
<evidence type="ECO:0000313" key="6">
    <source>
        <dbReference type="Proteomes" id="UP001059773"/>
    </source>
</evidence>
<comment type="function">
    <text evidence="1">Has no detectable activity with D-mannonate and with a panel of 70 other acid sugars (in vitro), in spite of the conservation of the residues that are expected to be important for catalytic activity and cofactor binding. May have evolved a divergent function.</text>
</comment>
<evidence type="ECO:0000256" key="1">
    <source>
        <dbReference type="ARBA" id="ARBA00003553"/>
    </source>
</evidence>
<dbReference type="EMBL" id="CP101914">
    <property type="protein sequence ID" value="UUI02257.1"/>
    <property type="molecule type" value="Genomic_DNA"/>
</dbReference>
<evidence type="ECO:0000259" key="4">
    <source>
        <dbReference type="SMART" id="SM00922"/>
    </source>
</evidence>
<dbReference type="PANTHER" id="PTHR48080">
    <property type="entry name" value="D-GALACTONATE DEHYDRATASE-RELATED"/>
    <property type="match status" value="1"/>
</dbReference>
<dbReference type="InterPro" id="IPR029065">
    <property type="entry name" value="Enolase_C-like"/>
</dbReference>
<dbReference type="RefSeq" id="WP_256707507.1">
    <property type="nucleotide sequence ID" value="NZ_CP101914.1"/>
</dbReference>
<proteinExistence type="inferred from homology"/>
<organism evidence="5 6">
    <name type="scientific">Oceanobacillus jeddahense</name>
    <dbReference type="NCBI Taxonomy" id="1462527"/>
    <lineage>
        <taxon>Bacteria</taxon>
        <taxon>Bacillati</taxon>
        <taxon>Bacillota</taxon>
        <taxon>Bacilli</taxon>
        <taxon>Bacillales</taxon>
        <taxon>Bacillaceae</taxon>
        <taxon>Oceanobacillus</taxon>
    </lineage>
</organism>
<dbReference type="SUPFAM" id="SSF51604">
    <property type="entry name" value="Enolase C-terminal domain-like"/>
    <property type="match status" value="1"/>
</dbReference>
<dbReference type="Proteomes" id="UP001059773">
    <property type="component" value="Chromosome"/>
</dbReference>
<evidence type="ECO:0000256" key="2">
    <source>
        <dbReference type="ARBA" id="ARBA00010339"/>
    </source>
</evidence>
<keyword evidence="3" id="KW-0479">Metal-binding</keyword>
<dbReference type="InterPro" id="IPR034593">
    <property type="entry name" value="DgoD-like"/>
</dbReference>
<gene>
    <name evidence="5" type="ORF">NP439_19780</name>
</gene>
<dbReference type="Pfam" id="PF02746">
    <property type="entry name" value="MR_MLE_N"/>
    <property type="match status" value="1"/>
</dbReference>
<comment type="similarity">
    <text evidence="2">Belongs to the mandelate racemase/muconate lactonizing enzyme family. GalD subfamily.</text>
</comment>
<accession>A0ABY5JTQ0</accession>
<keyword evidence="6" id="KW-1185">Reference proteome</keyword>
<dbReference type="Gene3D" id="3.30.390.10">
    <property type="entry name" value="Enolase-like, N-terminal domain"/>
    <property type="match status" value="1"/>
</dbReference>
<dbReference type="InterPro" id="IPR029017">
    <property type="entry name" value="Enolase-like_N"/>
</dbReference>
<evidence type="ECO:0000256" key="3">
    <source>
        <dbReference type="ARBA" id="ARBA00022723"/>
    </source>
</evidence>
<dbReference type="Gene3D" id="3.20.20.120">
    <property type="entry name" value="Enolase-like C-terminal domain"/>
    <property type="match status" value="1"/>
</dbReference>
<dbReference type="InterPro" id="IPR036849">
    <property type="entry name" value="Enolase-like_C_sf"/>
</dbReference>
<protein>
    <submittedName>
        <fullName evidence="5">Starvation-sensing protein RspA</fullName>
    </submittedName>
</protein>
<dbReference type="PROSITE" id="PS00908">
    <property type="entry name" value="MR_MLE_1"/>
    <property type="match status" value="1"/>
</dbReference>
<sequence>MITIRDVKVYATAPDNVNLTVVKILTSEPELYGYGCATFTQRHVAVISIIENYLKQFLVGKDVSQIEDIWNSTMTSGYWRNGPEFNNALSGIDMALWDIKGKMAKLPLFQLLGGKCRFAVPLYCHAEGEDNENLRDNINKMLEKGFKHIRCKVTKGSDTNKSIDSRTSQSNFHPKSYMKSTINMFEYLRSYFGEDIELIHDVHERLDPTDAVGFAKKLERFDLFYLEDILPPEQKDWLYRIRQTTTTPLAMGELFNNPNEWVPLISKRLIDFIRIHITQIGGITPAKKIVSLCETFGVKTAWHGPIDLSPIGHAANIHLDISSINFGIQEWQKISEKTREIFPGTPEVKNGLAYPNNKPGLGIEFNEKLAETYPTSVSIPNWTLNRLQDGTFIKP</sequence>
<reference evidence="5" key="1">
    <citation type="submission" date="2022-07" db="EMBL/GenBank/DDBJ databases">
        <title>FELIX.</title>
        <authorList>
            <person name="Wan K.H."/>
            <person name="Park S."/>
            <person name="Lawrence Q."/>
            <person name="Eichenberger J.P."/>
            <person name="Booth B.W."/>
            <person name="Piaggio A.J."/>
            <person name="Chandler J.C."/>
            <person name="Franklin A.B."/>
            <person name="Celniker S.E."/>
        </authorList>
    </citation>
    <scope>NUCLEOTIDE SEQUENCE</scope>
    <source>
        <strain evidence="5">QA-1986 374</strain>
    </source>
</reference>